<dbReference type="InterPro" id="IPR011335">
    <property type="entry name" value="Restrct_endonuc-II-like"/>
</dbReference>
<dbReference type="Gene3D" id="3.90.1570.10">
    <property type="entry name" value="tt1808, chain A"/>
    <property type="match status" value="1"/>
</dbReference>
<keyword evidence="3" id="KW-1185">Reference proteome</keyword>
<dbReference type="PANTHER" id="PTHR34107">
    <property type="entry name" value="SLL0198 PROTEIN-RELATED"/>
    <property type="match status" value="1"/>
</dbReference>
<name>B1WSD8_CROS5</name>
<evidence type="ECO:0000259" key="1">
    <source>
        <dbReference type="Pfam" id="PF05685"/>
    </source>
</evidence>
<proteinExistence type="predicted"/>
<dbReference type="AlphaFoldDB" id="B1WSD8"/>
<dbReference type="CDD" id="cd06260">
    <property type="entry name" value="DUF820-like"/>
    <property type="match status" value="1"/>
</dbReference>
<evidence type="ECO:0000313" key="3">
    <source>
        <dbReference type="Proteomes" id="UP000001203"/>
    </source>
</evidence>
<reference evidence="2 3" key="1">
    <citation type="journal article" date="2008" name="Proc. Natl. Acad. Sci. U.S.A.">
        <title>The genome of Cyanothece 51142, a unicellular diazotrophic cyanobacterium important in the marine nitrogen cycle.</title>
        <authorList>
            <person name="Welsh E.A."/>
            <person name="Liberton M."/>
            <person name="Stoeckel J."/>
            <person name="Loh T."/>
            <person name="Elvitigala T."/>
            <person name="Wang C."/>
            <person name="Wollam A."/>
            <person name="Fulton R.S."/>
            <person name="Clifton S.W."/>
            <person name="Jacobs J.M."/>
            <person name="Aurora R."/>
            <person name="Ghosh B.K."/>
            <person name="Sherman L.A."/>
            <person name="Smith R.D."/>
            <person name="Wilson R.K."/>
            <person name="Pakrasi H.B."/>
        </authorList>
    </citation>
    <scope>NUCLEOTIDE SEQUENCE [LARGE SCALE GENOMIC DNA]</scope>
    <source>
        <strain evidence="3">ATCC 51142 / BH68</strain>
    </source>
</reference>
<evidence type="ECO:0000313" key="2">
    <source>
        <dbReference type="EMBL" id="ACB51924.1"/>
    </source>
</evidence>
<dbReference type="HOGENOM" id="CLU_107036_0_0_3"/>
<dbReference type="KEGG" id="cyt:cce_2576"/>
<dbReference type="EMBL" id="CP000806">
    <property type="protein sequence ID" value="ACB51924.1"/>
    <property type="molecule type" value="Genomic_DNA"/>
</dbReference>
<gene>
    <name evidence="2" type="ordered locus">cce_2576</name>
</gene>
<dbReference type="Proteomes" id="UP000001203">
    <property type="component" value="Chromosome circular"/>
</dbReference>
<dbReference type="SUPFAM" id="SSF52980">
    <property type="entry name" value="Restriction endonuclease-like"/>
    <property type="match status" value="1"/>
</dbReference>
<dbReference type="STRING" id="43989.cce_2576"/>
<dbReference type="PANTHER" id="PTHR34107:SF5">
    <property type="entry name" value="SLL1355 PROTEIN"/>
    <property type="match status" value="1"/>
</dbReference>
<accession>B1WSD8</accession>
<dbReference type="InterPro" id="IPR012296">
    <property type="entry name" value="Nuclease_put_TT1808"/>
</dbReference>
<dbReference type="Pfam" id="PF05685">
    <property type="entry name" value="Uma2"/>
    <property type="match status" value="1"/>
</dbReference>
<dbReference type="InterPro" id="IPR008538">
    <property type="entry name" value="Uma2"/>
</dbReference>
<protein>
    <recommendedName>
        <fullName evidence="1">Putative restriction endonuclease domain-containing protein</fullName>
    </recommendedName>
</protein>
<feature type="domain" description="Putative restriction endonuclease" evidence="1">
    <location>
        <begin position="11"/>
        <end position="178"/>
    </location>
</feature>
<sequence>MVETKVKPLTLDEFLQLPETKPAQEYVNGQITQKPMPQGKHSRIQAELIIAINAISKPQKICYAFPELRCTFGGRSLVPDIVVLQWDRIPREENGDIANSCLTYPDWTIEVLSPNQNYVKVTGNILHCLNYGTGLGWLIDPETQSILVFLSQQQPLLLQESEDSLPVPDFLSELKLTVGDIFSWLKL</sequence>
<organism evidence="2 3">
    <name type="scientific">Crocosphaera subtropica (strain ATCC 51142 / BH68)</name>
    <name type="common">Cyanothece sp. (strain ATCC 51142)</name>
    <dbReference type="NCBI Taxonomy" id="43989"/>
    <lineage>
        <taxon>Bacteria</taxon>
        <taxon>Bacillati</taxon>
        <taxon>Cyanobacteriota</taxon>
        <taxon>Cyanophyceae</taxon>
        <taxon>Oscillatoriophycideae</taxon>
        <taxon>Chroococcales</taxon>
        <taxon>Aphanothecaceae</taxon>
        <taxon>Crocosphaera</taxon>
        <taxon>Crocosphaera subtropica</taxon>
    </lineage>
</organism>
<dbReference type="RefSeq" id="WP_009544734.1">
    <property type="nucleotide sequence ID" value="NC_010546.1"/>
</dbReference>
<dbReference type="eggNOG" id="COG4636">
    <property type="taxonomic scope" value="Bacteria"/>
</dbReference>
<dbReference type="OrthoDB" id="517930at2"/>